<dbReference type="Proteomes" id="UP000242188">
    <property type="component" value="Unassembled WGS sequence"/>
</dbReference>
<dbReference type="InterPro" id="IPR044925">
    <property type="entry name" value="His-Me_finger_sf"/>
</dbReference>
<dbReference type="PANTHER" id="PTHR21472">
    <property type="entry name" value="ENDONUCLEASE DOMAIN-CONTAINING 1 PROTEIN ENDOD1"/>
    <property type="match status" value="1"/>
</dbReference>
<dbReference type="Gene3D" id="3.40.570.10">
    <property type="entry name" value="Extracellular Endonuclease, subunit A"/>
    <property type="match status" value="1"/>
</dbReference>
<dbReference type="SUPFAM" id="SSF54060">
    <property type="entry name" value="His-Me finger endonucleases"/>
    <property type="match status" value="1"/>
</dbReference>
<reference evidence="1 2" key="1">
    <citation type="journal article" date="2017" name="Nat. Ecol. Evol.">
        <title>Scallop genome provides insights into evolution of bilaterian karyotype and development.</title>
        <authorList>
            <person name="Wang S."/>
            <person name="Zhang J."/>
            <person name="Jiao W."/>
            <person name="Li J."/>
            <person name="Xun X."/>
            <person name="Sun Y."/>
            <person name="Guo X."/>
            <person name="Huan P."/>
            <person name="Dong B."/>
            <person name="Zhang L."/>
            <person name="Hu X."/>
            <person name="Sun X."/>
            <person name="Wang J."/>
            <person name="Zhao C."/>
            <person name="Wang Y."/>
            <person name="Wang D."/>
            <person name="Huang X."/>
            <person name="Wang R."/>
            <person name="Lv J."/>
            <person name="Li Y."/>
            <person name="Zhang Z."/>
            <person name="Liu B."/>
            <person name="Lu W."/>
            <person name="Hui Y."/>
            <person name="Liang J."/>
            <person name="Zhou Z."/>
            <person name="Hou R."/>
            <person name="Li X."/>
            <person name="Liu Y."/>
            <person name="Li H."/>
            <person name="Ning X."/>
            <person name="Lin Y."/>
            <person name="Zhao L."/>
            <person name="Xing Q."/>
            <person name="Dou J."/>
            <person name="Li Y."/>
            <person name="Mao J."/>
            <person name="Guo H."/>
            <person name="Dou H."/>
            <person name="Li T."/>
            <person name="Mu C."/>
            <person name="Jiang W."/>
            <person name="Fu Q."/>
            <person name="Fu X."/>
            <person name="Miao Y."/>
            <person name="Liu J."/>
            <person name="Yu Q."/>
            <person name="Li R."/>
            <person name="Liao H."/>
            <person name="Li X."/>
            <person name="Kong Y."/>
            <person name="Jiang Z."/>
            <person name="Chourrout D."/>
            <person name="Li R."/>
            <person name="Bao Z."/>
        </authorList>
    </citation>
    <scope>NUCLEOTIDE SEQUENCE [LARGE SCALE GENOMIC DNA]</scope>
    <source>
        <strain evidence="1 2">PY_sf001</strain>
    </source>
</reference>
<proteinExistence type="predicted"/>
<keyword evidence="1" id="KW-0255">Endonuclease</keyword>
<keyword evidence="1" id="KW-0540">Nuclease</keyword>
<name>A0A210PG93_MIZYE</name>
<protein>
    <submittedName>
        <fullName evidence="1">Endonuclease domain-containing 1 protein</fullName>
    </submittedName>
</protein>
<dbReference type="STRING" id="6573.A0A210PG93"/>
<dbReference type="InterPro" id="IPR044929">
    <property type="entry name" value="DNA/RNA_non-sp_Endonuclease_sf"/>
</dbReference>
<evidence type="ECO:0000313" key="2">
    <source>
        <dbReference type="Proteomes" id="UP000242188"/>
    </source>
</evidence>
<dbReference type="InterPro" id="IPR039015">
    <property type="entry name" value="ENDOD1"/>
</dbReference>
<dbReference type="AlphaFoldDB" id="A0A210PG93"/>
<dbReference type="PANTHER" id="PTHR21472:SF7">
    <property type="entry name" value="ENDONUCLEASE G, MITOCHONDRIAL-LIKE ISOFORM X2"/>
    <property type="match status" value="1"/>
</dbReference>
<gene>
    <name evidence="1" type="ORF">KP79_PYT18417</name>
</gene>
<sequence>MSLSFRLFPDQLFDGKLANEVDCKFSLYDAGLQKFVHSNWTWRTLTEKGDQVIWCNHRAIFIPFSSAPRHCQDKLEDFCKKETECRPKKKIMKNKGDRKHKCWKKFLLDEVSPKGFPNISEKYHVCQRFAPGTEFADIFGPKSTQFATVYDTEKRGPVMSFARFKDLGDSLRPTLSFMLEKGLLPVDYTLFSLFFEQKRRGMMQKNVETKEQICQTGLYQALENDYEESKYHMMHLLSPDIAGFGVSKRIATYTVTNTLPIHISLFTAWNQAVHNVRRFAVDHCSIPIYSESDQNKKRRQSHDYPEVYVIAGAVPSTNPEVLLNKRVNIPYLVWMAACCVRGAETSSFSVYVRNDINSPIIVAPVVQLEVLLSDLYNDGGQNSVKLFPAFEGVCSNIQHDVSQVISA</sequence>
<evidence type="ECO:0000313" key="1">
    <source>
        <dbReference type="EMBL" id="OWF35477.1"/>
    </source>
</evidence>
<keyword evidence="1" id="KW-0378">Hydrolase</keyword>
<accession>A0A210PG93</accession>
<dbReference type="OrthoDB" id="69221at2759"/>
<comment type="caution">
    <text evidence="1">The sequence shown here is derived from an EMBL/GenBank/DDBJ whole genome shotgun (WGS) entry which is preliminary data.</text>
</comment>
<organism evidence="1 2">
    <name type="scientific">Mizuhopecten yessoensis</name>
    <name type="common">Japanese scallop</name>
    <name type="synonym">Patinopecten yessoensis</name>
    <dbReference type="NCBI Taxonomy" id="6573"/>
    <lineage>
        <taxon>Eukaryota</taxon>
        <taxon>Metazoa</taxon>
        <taxon>Spiralia</taxon>
        <taxon>Lophotrochozoa</taxon>
        <taxon>Mollusca</taxon>
        <taxon>Bivalvia</taxon>
        <taxon>Autobranchia</taxon>
        <taxon>Pteriomorphia</taxon>
        <taxon>Pectinida</taxon>
        <taxon>Pectinoidea</taxon>
        <taxon>Pectinidae</taxon>
        <taxon>Mizuhopecten</taxon>
    </lineage>
</organism>
<dbReference type="EMBL" id="NEDP02076726">
    <property type="protein sequence ID" value="OWF35477.1"/>
    <property type="molecule type" value="Genomic_DNA"/>
</dbReference>
<dbReference type="GO" id="GO:0004519">
    <property type="term" value="F:endonuclease activity"/>
    <property type="evidence" value="ECO:0007669"/>
    <property type="project" value="UniProtKB-KW"/>
</dbReference>
<keyword evidence="2" id="KW-1185">Reference proteome</keyword>